<dbReference type="OrthoDB" id="9803237at2"/>
<dbReference type="InterPro" id="IPR004013">
    <property type="entry name" value="PHP_dom"/>
</dbReference>
<dbReference type="Pfam" id="PF14579">
    <property type="entry name" value="HHH_6"/>
    <property type="match status" value="1"/>
</dbReference>
<evidence type="ECO:0000313" key="12">
    <source>
        <dbReference type="Proteomes" id="UP000298685"/>
    </source>
</evidence>
<dbReference type="AlphaFoldDB" id="A0A4D6Y9W1"/>
<reference evidence="11 12" key="1">
    <citation type="submission" date="2018-10" db="EMBL/GenBank/DDBJ databases">
        <title>Comparative functional genomics of the obligate endosymbiont Buchnera aphidicola.</title>
        <authorList>
            <person name="Chong R.A."/>
        </authorList>
    </citation>
    <scope>NUCLEOTIDE SEQUENCE [LARGE SCALE GENOMIC DNA]</scope>
    <source>
        <strain evidence="11 12">Ska</strain>
    </source>
</reference>
<dbReference type="EMBL" id="CP032999">
    <property type="protein sequence ID" value="QCI25962.1"/>
    <property type="molecule type" value="Genomic_DNA"/>
</dbReference>
<dbReference type="InterPro" id="IPR004805">
    <property type="entry name" value="DnaE2/DnaE/PolC"/>
</dbReference>
<dbReference type="SMART" id="SM00481">
    <property type="entry name" value="POLIIIAc"/>
    <property type="match status" value="1"/>
</dbReference>
<dbReference type="NCBIfam" id="NF004226">
    <property type="entry name" value="PRK05673.1"/>
    <property type="match status" value="1"/>
</dbReference>
<dbReference type="InterPro" id="IPR003141">
    <property type="entry name" value="Pol/His_phosphatase_N"/>
</dbReference>
<keyword evidence="7" id="KW-0235">DNA replication</keyword>
<keyword evidence="8" id="KW-0239">DNA-directed DNA polymerase</keyword>
<accession>A0A4D6Y9W1</accession>
<protein>
    <recommendedName>
        <fullName evidence="3">DNA polymerase III subunit alpha</fullName>
        <ecNumber evidence="2">2.7.7.7</ecNumber>
    </recommendedName>
</protein>
<dbReference type="GO" id="GO:0005737">
    <property type="term" value="C:cytoplasm"/>
    <property type="evidence" value="ECO:0007669"/>
    <property type="project" value="UniProtKB-SubCell"/>
</dbReference>
<dbReference type="InterPro" id="IPR041931">
    <property type="entry name" value="DNA_pol3_alpha_thumb_dom"/>
</dbReference>
<dbReference type="InterPro" id="IPR016195">
    <property type="entry name" value="Pol/histidinol_Pase-like"/>
</dbReference>
<dbReference type="Gene3D" id="1.10.10.1600">
    <property type="entry name" value="Bacterial DNA polymerase III alpha subunit, thumb domain"/>
    <property type="match status" value="1"/>
</dbReference>
<dbReference type="InterPro" id="IPR029460">
    <property type="entry name" value="DNAPol_HHH"/>
</dbReference>
<evidence type="ECO:0000256" key="5">
    <source>
        <dbReference type="ARBA" id="ARBA00022679"/>
    </source>
</evidence>
<evidence type="ECO:0000256" key="9">
    <source>
        <dbReference type="ARBA" id="ARBA00049244"/>
    </source>
</evidence>
<dbReference type="SUPFAM" id="SSF89550">
    <property type="entry name" value="PHP domain-like"/>
    <property type="match status" value="1"/>
</dbReference>
<evidence type="ECO:0000313" key="11">
    <source>
        <dbReference type="EMBL" id="QCI25962.1"/>
    </source>
</evidence>
<dbReference type="GO" id="GO:0008408">
    <property type="term" value="F:3'-5' exonuclease activity"/>
    <property type="evidence" value="ECO:0007669"/>
    <property type="project" value="InterPro"/>
</dbReference>
<name>A0A4D6Y9W1_9GAMM</name>
<organism evidence="11 12">
    <name type="scientific">Buchnera aphidicola</name>
    <name type="common">Sarucallis kahawaluokalani</name>
    <dbReference type="NCBI Taxonomy" id="1241878"/>
    <lineage>
        <taxon>Bacteria</taxon>
        <taxon>Pseudomonadati</taxon>
        <taxon>Pseudomonadota</taxon>
        <taxon>Gammaproteobacteria</taxon>
        <taxon>Enterobacterales</taxon>
        <taxon>Erwiniaceae</taxon>
        <taxon>Buchnera</taxon>
    </lineage>
</organism>
<sequence length="1161" mass="134783">MIPKFIHLNTRSDYSITSGLNKPQELIQRAYTLNMPALGMIDYGNFYGVIKFYQAALKYGIKPIIGVKLRIKFNFIPNTDSIINILAINKIGYKNLIILISKAQSQKNSSNTIDNNIIIHQDWLVKYKSGLIILSGGYYGDFGRYIVNKDYDHANLFIDFYNTYFSDFYYFEIHRTNRIYEEQYIKCVIQLSILKNIPIVATNDVCFIHEHGFDTHNIKLAIDQGVTVNCNKNNGYYSPQQFLKTEHEMCMLFHDLPEALQNSVEIAKRCNVVISTGKYFLPVFPTGKINVQDCLFKKSVQGLKDRFRNLYLNQKNRMIIFEKYKKRLFTELDIINKMNFPGYFLIVMEFVQWAKDNNIPVGPGRGSGAGSLVAYVLKITELDPLKFGLIFERFLNPERKSMPDFDIDFCMDKRDLVIDHVAKFYGLDKVAQIITFGTMSARAVIRDVGRALGYPYGFVNNISQLIPLDTGITLKQALSNEFHLIELYQKNIEVKRLIDIAQKLEGVIRNTGKHAGGIVIAPKKLTDFTPLQCDNNFFITQLDKNDIDYVGLLKFDFLGLRTLTIMYDALKLINQFLKRTDKSNICINNIPLNDHRSFQLLQTGNTIAVFQLESYGMRDLIIKLRPDCFEDIISLIALFRPGPLQSGMVDNFINRKHGKEPIFYPDAKWQHISLKPILESTYGIILYQEQVMQIAQVLSGYKLSKAEVLQRAMSKKKVQEMSDQRMDFQENAKKNGISYEFSNKIFDLLEKFSGYGFNKSHSAAYALISYQTLWMKSNYPAEFMTAVMSADLDNVNKIHISIKECIRMNIKIIPPNINLSEYCFKVNSDRNIVYGLGAIKGVGKSVVEEIMRVRQRIKKFNNFFEFCTNIQSKFINKRVLEKLILSGCFDCLNIRRDRLMQSIEQAIIFSNQYNNLKCINQLTLLQPMYQENKILNDQLIKNKKIFWSEKMELDFEKDVLGFYLTGNPLREYAIELNYYINVSNTKNIFITKKNIKKIFGVVSAIRFKITKKNKRIMFLEITNQLHDTEVIFFDHLISLYKNKVKKNDIVIIFGKHVLSNPLKSNKIIADFMMSIDEARNFYIQKLILIINNDTFYTDILHDIKKCILSDVGGKIPIYLRYNMYNNQSNFKLHARWNVSLSEKLLYNLKILLGKNNVYFTF</sequence>
<dbReference type="Pfam" id="PF02811">
    <property type="entry name" value="PHP"/>
    <property type="match status" value="1"/>
</dbReference>
<evidence type="ECO:0000256" key="2">
    <source>
        <dbReference type="ARBA" id="ARBA00012417"/>
    </source>
</evidence>
<dbReference type="PANTHER" id="PTHR32294">
    <property type="entry name" value="DNA POLYMERASE III SUBUNIT ALPHA"/>
    <property type="match status" value="1"/>
</dbReference>
<dbReference type="Proteomes" id="UP000298685">
    <property type="component" value="Chromosome"/>
</dbReference>
<dbReference type="NCBIfam" id="TIGR00594">
    <property type="entry name" value="polc"/>
    <property type="match status" value="1"/>
</dbReference>
<dbReference type="Pfam" id="PF17657">
    <property type="entry name" value="DNA_pol3_finger"/>
    <property type="match status" value="1"/>
</dbReference>
<feature type="domain" description="Polymerase/histidinol phosphatase N-terminal" evidence="10">
    <location>
        <begin position="6"/>
        <end position="73"/>
    </location>
</feature>
<dbReference type="InterPro" id="IPR040982">
    <property type="entry name" value="DNA_pol3_finger"/>
</dbReference>
<dbReference type="GO" id="GO:0006260">
    <property type="term" value="P:DNA replication"/>
    <property type="evidence" value="ECO:0007669"/>
    <property type="project" value="UniProtKB-KW"/>
</dbReference>
<keyword evidence="5 11" id="KW-0808">Transferase</keyword>
<keyword evidence="4" id="KW-0963">Cytoplasm</keyword>
<evidence type="ECO:0000256" key="7">
    <source>
        <dbReference type="ARBA" id="ARBA00022705"/>
    </source>
</evidence>
<dbReference type="PANTHER" id="PTHR32294:SF0">
    <property type="entry name" value="DNA POLYMERASE III SUBUNIT ALPHA"/>
    <property type="match status" value="1"/>
</dbReference>
<dbReference type="InterPro" id="IPR011708">
    <property type="entry name" value="DNA_pol3_alpha_NTPase_dom"/>
</dbReference>
<proteinExistence type="predicted"/>
<dbReference type="Pfam" id="PF20914">
    <property type="entry name" value="DNA_pol_IIIA_C"/>
    <property type="match status" value="1"/>
</dbReference>
<dbReference type="Gene3D" id="1.10.150.870">
    <property type="match status" value="1"/>
</dbReference>
<evidence type="ECO:0000256" key="4">
    <source>
        <dbReference type="ARBA" id="ARBA00022490"/>
    </source>
</evidence>
<evidence type="ECO:0000256" key="3">
    <source>
        <dbReference type="ARBA" id="ARBA00019114"/>
    </source>
</evidence>
<dbReference type="InterPro" id="IPR049821">
    <property type="entry name" value="PolIIIA_DnaE1_PHP"/>
</dbReference>
<comment type="subcellular location">
    <subcellularLocation>
        <location evidence="1">Cytoplasm</location>
    </subcellularLocation>
</comment>
<evidence type="ECO:0000256" key="1">
    <source>
        <dbReference type="ARBA" id="ARBA00004496"/>
    </source>
</evidence>
<dbReference type="Pfam" id="PF07733">
    <property type="entry name" value="DNA_pol3_alpha"/>
    <property type="match status" value="1"/>
</dbReference>
<dbReference type="EC" id="2.7.7.7" evidence="2"/>
<dbReference type="RefSeq" id="WP_158350494.1">
    <property type="nucleotide sequence ID" value="NZ_CP032999.1"/>
</dbReference>
<keyword evidence="6 11" id="KW-0548">Nucleotidyltransferase</keyword>
<dbReference type="CDD" id="cd04485">
    <property type="entry name" value="DnaE_OBF"/>
    <property type="match status" value="1"/>
</dbReference>
<dbReference type="CDD" id="cd07433">
    <property type="entry name" value="PHP_PolIIIA_DnaE1"/>
    <property type="match status" value="1"/>
</dbReference>
<evidence type="ECO:0000256" key="6">
    <source>
        <dbReference type="ARBA" id="ARBA00022695"/>
    </source>
</evidence>
<comment type="catalytic activity">
    <reaction evidence="9">
        <text>DNA(n) + a 2'-deoxyribonucleoside 5'-triphosphate = DNA(n+1) + diphosphate</text>
        <dbReference type="Rhea" id="RHEA:22508"/>
        <dbReference type="Rhea" id="RHEA-COMP:17339"/>
        <dbReference type="Rhea" id="RHEA-COMP:17340"/>
        <dbReference type="ChEBI" id="CHEBI:33019"/>
        <dbReference type="ChEBI" id="CHEBI:61560"/>
        <dbReference type="ChEBI" id="CHEBI:173112"/>
        <dbReference type="EC" id="2.7.7.7"/>
    </reaction>
</comment>
<evidence type="ECO:0000259" key="10">
    <source>
        <dbReference type="SMART" id="SM00481"/>
    </source>
</evidence>
<evidence type="ECO:0000256" key="8">
    <source>
        <dbReference type="ARBA" id="ARBA00022932"/>
    </source>
</evidence>
<dbReference type="Gene3D" id="3.20.20.140">
    <property type="entry name" value="Metal-dependent hydrolases"/>
    <property type="match status" value="1"/>
</dbReference>
<dbReference type="InterPro" id="IPR048472">
    <property type="entry name" value="DNA_pol_IIIA_C"/>
</dbReference>
<gene>
    <name evidence="11" type="ORF">D9V78_00820</name>
</gene>
<dbReference type="GO" id="GO:0003887">
    <property type="term" value="F:DNA-directed DNA polymerase activity"/>
    <property type="evidence" value="ECO:0007669"/>
    <property type="project" value="UniProtKB-KW"/>
</dbReference>